<evidence type="ECO:0000313" key="8">
    <source>
        <dbReference type="Proteomes" id="UP000622552"/>
    </source>
</evidence>
<dbReference type="InterPro" id="IPR050109">
    <property type="entry name" value="HTH-type_TetR-like_transc_reg"/>
</dbReference>
<dbReference type="InterPro" id="IPR009057">
    <property type="entry name" value="Homeodomain-like_sf"/>
</dbReference>
<sequence>MPPARGDHEARRRDVSEAVWRVLARHGFGGLTLRAVATEMDASTGLLVHYFPNKRALVAHALGVLFERTETRDRLEPPAAGLAALRTGLCDILPLTGDEPAMSRIWVGSWDVALSDPELGAEQARRYALSRDRLRVHVEAAQLRGELPAGKDPDAVAAAAQSFALGVVVQALLDPAAFPEERQLALLDDFLAGLACAP</sequence>
<dbReference type="Gene3D" id="1.10.357.10">
    <property type="entry name" value="Tetracycline Repressor, domain 2"/>
    <property type="match status" value="1"/>
</dbReference>
<dbReference type="InterPro" id="IPR036271">
    <property type="entry name" value="Tet_transcr_reg_TetR-rel_C_sf"/>
</dbReference>
<keyword evidence="2" id="KW-0805">Transcription regulation</keyword>
<gene>
    <name evidence="7" type="ORF">IW245_007887</name>
</gene>
<name>A0A8J7GJT4_9ACTN</name>
<dbReference type="GO" id="GO:0003700">
    <property type="term" value="F:DNA-binding transcription factor activity"/>
    <property type="evidence" value="ECO:0007669"/>
    <property type="project" value="TreeGrafter"/>
</dbReference>
<evidence type="ECO:0000256" key="3">
    <source>
        <dbReference type="ARBA" id="ARBA00023125"/>
    </source>
</evidence>
<evidence type="ECO:0000256" key="1">
    <source>
        <dbReference type="ARBA" id="ARBA00022491"/>
    </source>
</evidence>
<evidence type="ECO:0000256" key="5">
    <source>
        <dbReference type="PROSITE-ProRule" id="PRU00335"/>
    </source>
</evidence>
<dbReference type="PROSITE" id="PS50977">
    <property type="entry name" value="HTH_TETR_2"/>
    <property type="match status" value="1"/>
</dbReference>
<dbReference type="EMBL" id="JADOUF010000001">
    <property type="protein sequence ID" value="MBG6141693.1"/>
    <property type="molecule type" value="Genomic_DNA"/>
</dbReference>
<dbReference type="AlphaFoldDB" id="A0A8J7GJT4"/>
<dbReference type="GO" id="GO:0000976">
    <property type="term" value="F:transcription cis-regulatory region binding"/>
    <property type="evidence" value="ECO:0007669"/>
    <property type="project" value="TreeGrafter"/>
</dbReference>
<dbReference type="SUPFAM" id="SSF48498">
    <property type="entry name" value="Tetracyclin repressor-like, C-terminal domain"/>
    <property type="match status" value="1"/>
</dbReference>
<comment type="caution">
    <text evidence="7">The sequence shown here is derived from an EMBL/GenBank/DDBJ whole genome shotgun (WGS) entry which is preliminary data.</text>
</comment>
<keyword evidence="3 5" id="KW-0238">DNA-binding</keyword>
<reference evidence="7" key="1">
    <citation type="submission" date="2020-11" db="EMBL/GenBank/DDBJ databases">
        <title>Sequencing the genomes of 1000 actinobacteria strains.</title>
        <authorList>
            <person name="Klenk H.-P."/>
        </authorList>
    </citation>
    <scope>NUCLEOTIDE SEQUENCE</scope>
    <source>
        <strain evidence="7">DSM 45356</strain>
    </source>
</reference>
<dbReference type="InterPro" id="IPR001647">
    <property type="entry name" value="HTH_TetR"/>
</dbReference>
<dbReference type="PANTHER" id="PTHR30055">
    <property type="entry name" value="HTH-TYPE TRANSCRIPTIONAL REGULATOR RUTR"/>
    <property type="match status" value="1"/>
</dbReference>
<dbReference type="InterPro" id="IPR039538">
    <property type="entry name" value="BetI_C"/>
</dbReference>
<keyword evidence="8" id="KW-1185">Reference proteome</keyword>
<evidence type="ECO:0000256" key="2">
    <source>
        <dbReference type="ARBA" id="ARBA00023015"/>
    </source>
</evidence>
<evidence type="ECO:0000313" key="7">
    <source>
        <dbReference type="EMBL" id="MBG6141693.1"/>
    </source>
</evidence>
<dbReference type="RefSeq" id="WP_197008077.1">
    <property type="nucleotide sequence ID" value="NZ_BONS01000013.1"/>
</dbReference>
<dbReference type="Proteomes" id="UP000622552">
    <property type="component" value="Unassembled WGS sequence"/>
</dbReference>
<accession>A0A8J7GJT4</accession>
<organism evidence="7 8">
    <name type="scientific">Longispora fulva</name>
    <dbReference type="NCBI Taxonomy" id="619741"/>
    <lineage>
        <taxon>Bacteria</taxon>
        <taxon>Bacillati</taxon>
        <taxon>Actinomycetota</taxon>
        <taxon>Actinomycetes</taxon>
        <taxon>Micromonosporales</taxon>
        <taxon>Micromonosporaceae</taxon>
        <taxon>Longispora</taxon>
    </lineage>
</organism>
<keyword evidence="1" id="KW-0678">Repressor</keyword>
<feature type="domain" description="HTH tetR-type" evidence="6">
    <location>
        <begin position="9"/>
        <end position="69"/>
    </location>
</feature>
<dbReference type="Pfam" id="PF00440">
    <property type="entry name" value="TetR_N"/>
    <property type="match status" value="1"/>
</dbReference>
<dbReference type="SUPFAM" id="SSF46689">
    <property type="entry name" value="Homeodomain-like"/>
    <property type="match status" value="1"/>
</dbReference>
<evidence type="ECO:0000256" key="4">
    <source>
        <dbReference type="ARBA" id="ARBA00023163"/>
    </source>
</evidence>
<evidence type="ECO:0000259" key="6">
    <source>
        <dbReference type="PROSITE" id="PS50977"/>
    </source>
</evidence>
<dbReference type="PANTHER" id="PTHR30055:SF148">
    <property type="entry name" value="TETR-FAMILY TRANSCRIPTIONAL REGULATOR"/>
    <property type="match status" value="1"/>
</dbReference>
<keyword evidence="4" id="KW-0804">Transcription</keyword>
<dbReference type="Pfam" id="PF13977">
    <property type="entry name" value="TetR_C_6"/>
    <property type="match status" value="1"/>
</dbReference>
<protein>
    <submittedName>
        <fullName evidence="7">AcrR family transcriptional regulator</fullName>
    </submittedName>
</protein>
<proteinExistence type="predicted"/>
<feature type="DNA-binding region" description="H-T-H motif" evidence="5">
    <location>
        <begin position="32"/>
        <end position="51"/>
    </location>
</feature>